<organism evidence="7 8">
    <name type="scientific">Kocuria varians</name>
    <name type="common">Micrococcus varians</name>
    <dbReference type="NCBI Taxonomy" id="1272"/>
    <lineage>
        <taxon>Bacteria</taxon>
        <taxon>Bacillati</taxon>
        <taxon>Actinomycetota</taxon>
        <taxon>Actinomycetes</taxon>
        <taxon>Micrococcales</taxon>
        <taxon>Micrococcaceae</taxon>
        <taxon>Kocuria</taxon>
    </lineage>
</organism>
<evidence type="ECO:0000313" key="7">
    <source>
        <dbReference type="EMBL" id="QMS55763.1"/>
    </source>
</evidence>
<evidence type="ECO:0000259" key="6">
    <source>
        <dbReference type="PROSITE" id="PS50977"/>
    </source>
</evidence>
<feature type="domain" description="HTH tetR-type" evidence="6">
    <location>
        <begin position="2"/>
        <end position="62"/>
    </location>
</feature>
<dbReference type="Pfam" id="PF02909">
    <property type="entry name" value="TetR_C_1"/>
    <property type="match status" value="1"/>
</dbReference>
<evidence type="ECO:0000256" key="4">
    <source>
        <dbReference type="PROSITE-ProRule" id="PRU00335"/>
    </source>
</evidence>
<protein>
    <submittedName>
        <fullName evidence="7">Tn1721 family tetracycline repressor protein class A</fullName>
    </submittedName>
</protein>
<dbReference type="PROSITE" id="PS50977">
    <property type="entry name" value="HTH_TETR_2"/>
    <property type="match status" value="1"/>
</dbReference>
<dbReference type="InterPro" id="IPR036271">
    <property type="entry name" value="Tet_transcr_reg_TetR-rel_C_sf"/>
</dbReference>
<keyword evidence="8" id="KW-1185">Reference proteome</keyword>
<keyword evidence="3" id="KW-0804">Transcription</keyword>
<dbReference type="GO" id="GO:0045892">
    <property type="term" value="P:negative regulation of DNA-templated transcription"/>
    <property type="evidence" value="ECO:0007669"/>
    <property type="project" value="InterPro"/>
</dbReference>
<evidence type="ECO:0000256" key="5">
    <source>
        <dbReference type="SAM" id="MobiDB-lite"/>
    </source>
</evidence>
<dbReference type="RefSeq" id="WP_055084264.1">
    <property type="nucleotide sequence ID" value="NZ_CP059343.1"/>
</dbReference>
<dbReference type="InterPro" id="IPR050109">
    <property type="entry name" value="HTH-type_TetR-like_transc_reg"/>
</dbReference>
<feature type="DNA-binding region" description="H-T-H motif" evidence="4">
    <location>
        <begin position="25"/>
        <end position="44"/>
    </location>
</feature>
<name>A0A7D7Q7Q1_KOCVA</name>
<keyword evidence="2 4" id="KW-0238">DNA-binding</keyword>
<dbReference type="PANTHER" id="PTHR30055:SF234">
    <property type="entry name" value="HTH-TYPE TRANSCRIPTIONAL REGULATOR BETI"/>
    <property type="match status" value="1"/>
</dbReference>
<dbReference type="Proteomes" id="UP000216825">
    <property type="component" value="Chromosome"/>
</dbReference>
<evidence type="ECO:0000256" key="3">
    <source>
        <dbReference type="ARBA" id="ARBA00023163"/>
    </source>
</evidence>
<dbReference type="Gene3D" id="1.10.357.10">
    <property type="entry name" value="Tetracycline Repressor, domain 2"/>
    <property type="match status" value="1"/>
</dbReference>
<dbReference type="KEGG" id="kvr:CIB50_0000456"/>
<dbReference type="InterPro" id="IPR023772">
    <property type="entry name" value="DNA-bd_HTH_TetR-type_CS"/>
</dbReference>
<sequence>MALDRDQVVDAAWHILQTYGLGDLSMRRLARELGVQPGALYWHVANKQELLAVLAQRMVAPLSMSSTGASPAGACLTSPSPAGASSVDAPPAHASPAGAADDAVLLITRFRSAVLAVRDGADVVSVAHALDPSGMQPTPLLTAALTRAGMDPAPAETAALTLVRFTLGSVTAQQTRESMDLPTATMAAEFEAGVRAILA</sequence>
<dbReference type="GO" id="GO:0000976">
    <property type="term" value="F:transcription cis-regulatory region binding"/>
    <property type="evidence" value="ECO:0007669"/>
    <property type="project" value="TreeGrafter"/>
</dbReference>
<evidence type="ECO:0000256" key="1">
    <source>
        <dbReference type="ARBA" id="ARBA00023015"/>
    </source>
</evidence>
<dbReference type="PROSITE" id="PS01081">
    <property type="entry name" value="HTH_TETR_1"/>
    <property type="match status" value="1"/>
</dbReference>
<dbReference type="Gene3D" id="1.10.10.60">
    <property type="entry name" value="Homeodomain-like"/>
    <property type="match status" value="1"/>
</dbReference>
<evidence type="ECO:0000313" key="8">
    <source>
        <dbReference type="Proteomes" id="UP000216825"/>
    </source>
</evidence>
<dbReference type="PRINTS" id="PR00455">
    <property type="entry name" value="HTHTETR"/>
</dbReference>
<dbReference type="AlphaFoldDB" id="A0A7D7Q7Q1"/>
<dbReference type="EMBL" id="CP059343">
    <property type="protein sequence ID" value="QMS55763.1"/>
    <property type="molecule type" value="Genomic_DNA"/>
</dbReference>
<dbReference type="PANTHER" id="PTHR30055">
    <property type="entry name" value="HTH-TYPE TRANSCRIPTIONAL REGULATOR RUTR"/>
    <property type="match status" value="1"/>
</dbReference>
<proteinExistence type="predicted"/>
<gene>
    <name evidence="7" type="primary">tetR</name>
    <name evidence="7" type="ORF">CIB50_0000456</name>
</gene>
<dbReference type="SUPFAM" id="SSF46689">
    <property type="entry name" value="Homeodomain-like"/>
    <property type="match status" value="1"/>
</dbReference>
<dbReference type="InterPro" id="IPR009057">
    <property type="entry name" value="Homeodomain-like_sf"/>
</dbReference>
<dbReference type="GO" id="GO:0003700">
    <property type="term" value="F:DNA-binding transcription factor activity"/>
    <property type="evidence" value="ECO:0007669"/>
    <property type="project" value="TreeGrafter"/>
</dbReference>
<dbReference type="SUPFAM" id="SSF48498">
    <property type="entry name" value="Tetracyclin repressor-like, C-terminal domain"/>
    <property type="match status" value="1"/>
</dbReference>
<keyword evidence="1" id="KW-0805">Transcription regulation</keyword>
<dbReference type="InterPro" id="IPR004111">
    <property type="entry name" value="Repressor_TetR_C"/>
</dbReference>
<reference evidence="8" key="1">
    <citation type="submission" date="2017-08" db="EMBL/GenBank/DDBJ databases">
        <title>Draft Genome Sequence of Kocuria varians 80.</title>
        <authorList>
            <person name="Minaev M."/>
            <person name="Kurbakov K.A."/>
            <person name="Solodovnikova G.I."/>
            <person name="Kuznetsova O.A."/>
            <person name="Lisitsyn A.B."/>
        </authorList>
    </citation>
    <scope>NUCLEOTIDE SEQUENCE [LARGE SCALE GENOMIC DNA]</scope>
    <source>
        <strain evidence="8">80</strain>
    </source>
</reference>
<dbReference type="Pfam" id="PF00440">
    <property type="entry name" value="TetR_N"/>
    <property type="match status" value="1"/>
</dbReference>
<reference evidence="7 8" key="2">
    <citation type="submission" date="2020-07" db="EMBL/GenBank/DDBJ databases">
        <title>Genome of starter culture bacteria Kocuria salsicia reveals its technological properties and safety for usage in meat industry.</title>
        <authorList>
            <person name="Michael M."/>
            <person name="Konstantin K."/>
            <person name="Evgenii K."/>
            <person name="Galina S."/>
            <person name="Oksana K."/>
            <person name="Andrei L."/>
        </authorList>
    </citation>
    <scope>NUCLEOTIDE SEQUENCE [LARGE SCALE GENOMIC DNA]</scope>
    <source>
        <strain evidence="7 8">80</strain>
    </source>
</reference>
<accession>A0A7D7Q7Q1</accession>
<feature type="region of interest" description="Disordered" evidence="5">
    <location>
        <begin position="70"/>
        <end position="94"/>
    </location>
</feature>
<dbReference type="InterPro" id="IPR001647">
    <property type="entry name" value="HTH_TetR"/>
</dbReference>
<evidence type="ECO:0000256" key="2">
    <source>
        <dbReference type="ARBA" id="ARBA00023125"/>
    </source>
</evidence>